<dbReference type="Gene3D" id="3.30.300.30">
    <property type="match status" value="1"/>
</dbReference>
<dbReference type="GO" id="GO:0005886">
    <property type="term" value="C:plasma membrane"/>
    <property type="evidence" value="ECO:0007669"/>
    <property type="project" value="TreeGrafter"/>
</dbReference>
<reference evidence="2" key="1">
    <citation type="submission" date="2018-06" db="EMBL/GenBank/DDBJ databases">
        <authorList>
            <person name="Zhirakovskaya E."/>
        </authorList>
    </citation>
    <scope>NUCLEOTIDE SEQUENCE</scope>
</reference>
<name>A0A3B0ZZQ8_9ZZZZ</name>
<dbReference type="PANTHER" id="PTHR22754:SF32">
    <property type="entry name" value="DISCO-INTERACTING PROTEIN 2"/>
    <property type="match status" value="1"/>
</dbReference>
<dbReference type="InterPro" id="IPR020845">
    <property type="entry name" value="AMP-binding_CS"/>
</dbReference>
<accession>A0A3B0ZZQ8</accession>
<gene>
    <name evidence="2" type="ORF">MNBD_GAMMA19-1787</name>
</gene>
<evidence type="ECO:0000313" key="2">
    <source>
        <dbReference type="EMBL" id="VAW94740.1"/>
    </source>
</evidence>
<dbReference type="GO" id="GO:0006633">
    <property type="term" value="P:fatty acid biosynthetic process"/>
    <property type="evidence" value="ECO:0007669"/>
    <property type="project" value="TreeGrafter"/>
</dbReference>
<dbReference type="PANTHER" id="PTHR22754">
    <property type="entry name" value="DISCO-INTERACTING PROTEIN 2 DIP2 -RELATED"/>
    <property type="match status" value="1"/>
</dbReference>
<dbReference type="InterPro" id="IPR042099">
    <property type="entry name" value="ANL_N_sf"/>
</dbReference>
<dbReference type="Pfam" id="PF00501">
    <property type="entry name" value="AMP-binding"/>
    <property type="match status" value="1"/>
</dbReference>
<dbReference type="AlphaFoldDB" id="A0A3B0ZZQ8"/>
<sequence>METILTRLDNHAARSTAKWYFPAESRSFELSTLHDQSLKLASVLQANGLKKGDRVALMMTNSSNYVIALLAIWRLNAIAVPLRPKGSRQTHYADYVQHCNEVCDFSLILFDDNVTSEVLLHPDLCQQQYADINTLMETAAHTPAFDNEVQISATDIAILQFSSGSTGAPKGVIVTHEMMMAQLQNIHYNHIGSRRGHPIESLASWMPFNHDMGLFIGVLAPVYTGSNNMLAPPAFYMRNPPRWFSLMSQRRVDMNFNTNSVLASTLKTLRRLQKQDDIDLSELHLYIGAEKVSPIIVRRCYDYLIPLGFKRENLHIGYGMAENTLGATCTKTQTINLTTFKFISPNCLEPVVVSSKNQNPNTGKNTVELVAIGAMDWRHNITIQDKAGRSLPELSLGEIAIKSPCVTPGYYRDPEKTGEKLIDGCLLTGDIGFMYNHELYFYARQDDMINHAGRNIIPDDVEMAVEELPFIRAGASALVGMDNPQTGCTDLILLAEVNERSTENELTEYQQAIQSMAYEVSDIILTRIILCQRGTIEKTSSGKKRRAVIRKRFMNNQVTLVRKHDEQRAAI</sequence>
<dbReference type="InterPro" id="IPR045851">
    <property type="entry name" value="AMP-bd_C_sf"/>
</dbReference>
<protein>
    <recommendedName>
        <fullName evidence="1">AMP-dependent synthetase/ligase domain-containing protein</fullName>
    </recommendedName>
</protein>
<proteinExistence type="predicted"/>
<dbReference type="InterPro" id="IPR000873">
    <property type="entry name" value="AMP-dep_synth/lig_dom"/>
</dbReference>
<organism evidence="2">
    <name type="scientific">hydrothermal vent metagenome</name>
    <dbReference type="NCBI Taxonomy" id="652676"/>
    <lineage>
        <taxon>unclassified sequences</taxon>
        <taxon>metagenomes</taxon>
        <taxon>ecological metagenomes</taxon>
    </lineage>
</organism>
<feature type="domain" description="AMP-dependent synthetase/ligase" evidence="1">
    <location>
        <begin position="11"/>
        <end position="411"/>
    </location>
</feature>
<dbReference type="PROSITE" id="PS00455">
    <property type="entry name" value="AMP_BINDING"/>
    <property type="match status" value="1"/>
</dbReference>
<dbReference type="GO" id="GO:0070566">
    <property type="term" value="F:adenylyltransferase activity"/>
    <property type="evidence" value="ECO:0007669"/>
    <property type="project" value="TreeGrafter"/>
</dbReference>
<evidence type="ECO:0000259" key="1">
    <source>
        <dbReference type="Pfam" id="PF00501"/>
    </source>
</evidence>
<dbReference type="SUPFAM" id="SSF56801">
    <property type="entry name" value="Acetyl-CoA synthetase-like"/>
    <property type="match status" value="1"/>
</dbReference>
<dbReference type="Gene3D" id="3.40.50.12780">
    <property type="entry name" value="N-terminal domain of ligase-like"/>
    <property type="match status" value="1"/>
</dbReference>
<dbReference type="EMBL" id="UOFV01000033">
    <property type="protein sequence ID" value="VAW94740.1"/>
    <property type="molecule type" value="Genomic_DNA"/>
</dbReference>